<protein>
    <recommendedName>
        <fullName evidence="3">DUF2384 domain-containing protein</fullName>
    </recommendedName>
</protein>
<organism evidence="1 2">
    <name type="scientific">Burkholderia contaminans</name>
    <dbReference type="NCBI Taxonomy" id="488447"/>
    <lineage>
        <taxon>Bacteria</taxon>
        <taxon>Pseudomonadati</taxon>
        <taxon>Pseudomonadota</taxon>
        <taxon>Betaproteobacteria</taxon>
        <taxon>Burkholderiales</taxon>
        <taxon>Burkholderiaceae</taxon>
        <taxon>Burkholderia</taxon>
        <taxon>Burkholderia cepacia complex</taxon>
    </lineage>
</organism>
<dbReference type="RefSeq" id="WP_174948440.1">
    <property type="nucleotide sequence ID" value="NZ_CABVQS010000053.1"/>
</dbReference>
<evidence type="ECO:0008006" key="3">
    <source>
        <dbReference type="Google" id="ProtNLM"/>
    </source>
</evidence>
<evidence type="ECO:0000313" key="2">
    <source>
        <dbReference type="Proteomes" id="UP000494109"/>
    </source>
</evidence>
<name>A0A6P3C219_9BURK</name>
<evidence type="ECO:0000313" key="1">
    <source>
        <dbReference type="EMBL" id="VWD64944.1"/>
    </source>
</evidence>
<sequence>MNHDLAPNSTPPLDFDQFMASLRDSESVAPIVSARRFAAALHIDMQTLARLAHVHRNTVSRLAGSESVQKYLREAIRIIRAANDTSGDMQSTLFWYRNEPLPTFDYKTAEELVSEGRVDDVLRYVVSLEAGAAG</sequence>
<reference evidence="1 2" key="1">
    <citation type="submission" date="2019-09" db="EMBL/GenBank/DDBJ databases">
        <authorList>
            <person name="Depoorter E."/>
        </authorList>
    </citation>
    <scope>NUCLEOTIDE SEQUENCE [LARGE SCALE GENOMIC DNA]</scope>
    <source>
        <strain evidence="1">R-71033</strain>
    </source>
</reference>
<dbReference type="Proteomes" id="UP000494109">
    <property type="component" value="Unassembled WGS sequence"/>
</dbReference>
<dbReference type="AlphaFoldDB" id="A0A6P3C219"/>
<gene>
    <name evidence="1" type="ORF">BCO71033_07208</name>
</gene>
<dbReference type="EMBL" id="CABVQS010000053">
    <property type="protein sequence ID" value="VWD64944.1"/>
    <property type="molecule type" value="Genomic_DNA"/>
</dbReference>
<accession>A0A6P3C219</accession>
<proteinExistence type="predicted"/>